<evidence type="ECO:0000313" key="2">
    <source>
        <dbReference type="Proteomes" id="UP001352852"/>
    </source>
</evidence>
<dbReference type="EMBL" id="JAHUTJ010002429">
    <property type="protein sequence ID" value="MED6265225.1"/>
    <property type="molecule type" value="Genomic_DNA"/>
</dbReference>
<organism evidence="1 2">
    <name type="scientific">Characodon lateralis</name>
    <dbReference type="NCBI Taxonomy" id="208331"/>
    <lineage>
        <taxon>Eukaryota</taxon>
        <taxon>Metazoa</taxon>
        <taxon>Chordata</taxon>
        <taxon>Craniata</taxon>
        <taxon>Vertebrata</taxon>
        <taxon>Euteleostomi</taxon>
        <taxon>Actinopterygii</taxon>
        <taxon>Neopterygii</taxon>
        <taxon>Teleostei</taxon>
        <taxon>Neoteleostei</taxon>
        <taxon>Acanthomorphata</taxon>
        <taxon>Ovalentaria</taxon>
        <taxon>Atherinomorphae</taxon>
        <taxon>Cyprinodontiformes</taxon>
        <taxon>Goodeidae</taxon>
        <taxon>Characodon</taxon>
    </lineage>
</organism>
<sequence>MPAFASGTWDSPDLFDVALFKHSDHPVKLRLMDRACHSERPRQRGDNLVARTHLFFVVERDIVCMGALVSAVLRQALCELRCSQSCHLVLNNPRCHYLGYLSIPTHAYCDQTMHGQRGWRVLVHMLARVCYILCEAVFV</sequence>
<comment type="caution">
    <text evidence="1">The sequence shown here is derived from an EMBL/GenBank/DDBJ whole genome shotgun (WGS) entry which is preliminary data.</text>
</comment>
<name>A0ABU7CTX8_9TELE</name>
<evidence type="ECO:0000313" key="1">
    <source>
        <dbReference type="EMBL" id="MED6265225.1"/>
    </source>
</evidence>
<gene>
    <name evidence="1" type="ORF">CHARACLAT_023171</name>
</gene>
<dbReference type="Proteomes" id="UP001352852">
    <property type="component" value="Unassembled WGS sequence"/>
</dbReference>
<keyword evidence="2" id="KW-1185">Reference proteome</keyword>
<reference evidence="1 2" key="1">
    <citation type="submission" date="2021-06" db="EMBL/GenBank/DDBJ databases">
        <authorList>
            <person name="Palmer J.M."/>
        </authorList>
    </citation>
    <scope>NUCLEOTIDE SEQUENCE [LARGE SCALE GENOMIC DNA]</scope>
    <source>
        <strain evidence="1 2">CL_MEX2019</strain>
        <tissue evidence="1">Muscle</tissue>
    </source>
</reference>
<proteinExistence type="predicted"/>
<accession>A0ABU7CTX8</accession>
<protein>
    <submittedName>
        <fullName evidence="1">Uncharacterized protein</fullName>
    </submittedName>
</protein>